<dbReference type="HAMAP" id="MF_00055">
    <property type="entry name" value="MEMO1"/>
    <property type="match status" value="1"/>
</dbReference>
<organism evidence="2 3">
    <name type="scientific">Candidatus Thiomargarita nelsonii</name>
    <dbReference type="NCBI Taxonomy" id="1003181"/>
    <lineage>
        <taxon>Bacteria</taxon>
        <taxon>Pseudomonadati</taxon>
        <taxon>Pseudomonadota</taxon>
        <taxon>Gammaproteobacteria</taxon>
        <taxon>Thiotrichales</taxon>
        <taxon>Thiotrichaceae</taxon>
        <taxon>Thiomargarita</taxon>
    </lineage>
</organism>
<dbReference type="Gene3D" id="3.40.830.10">
    <property type="entry name" value="LigB-like"/>
    <property type="match status" value="1"/>
</dbReference>
<feature type="non-terminal residue" evidence="2">
    <location>
        <position position="355"/>
    </location>
</feature>
<dbReference type="Proteomes" id="UP000076962">
    <property type="component" value="Unassembled WGS sequence"/>
</dbReference>
<evidence type="ECO:0000313" key="3">
    <source>
        <dbReference type="Proteomes" id="UP000076962"/>
    </source>
</evidence>
<dbReference type="PANTHER" id="PTHR11060">
    <property type="entry name" value="PROTEIN MEMO1"/>
    <property type="match status" value="1"/>
</dbReference>
<gene>
    <name evidence="2" type="ORF">THIOM_003823</name>
</gene>
<evidence type="ECO:0000256" key="1">
    <source>
        <dbReference type="ARBA" id="ARBA00006315"/>
    </source>
</evidence>
<name>A0A176RXP7_9GAMM</name>
<dbReference type="NCBIfam" id="TIGR04336">
    <property type="entry name" value="AmmeMemoSam_B"/>
    <property type="match status" value="1"/>
</dbReference>
<reference evidence="2 3" key="1">
    <citation type="submission" date="2016-05" db="EMBL/GenBank/DDBJ databases">
        <title>Single-cell genome of chain-forming Candidatus Thiomargarita nelsonii and comparison to other large sulfur-oxidizing bacteria.</title>
        <authorList>
            <person name="Winkel M."/>
            <person name="Salman V."/>
            <person name="Woyke T."/>
            <person name="Schulz-Vogt H."/>
            <person name="Richter M."/>
            <person name="Flood B."/>
            <person name="Bailey J."/>
            <person name="Amann R."/>
            <person name="Mussmann M."/>
        </authorList>
    </citation>
    <scope>NUCLEOTIDE SEQUENCE [LARGE SCALE GENOMIC DNA]</scope>
    <source>
        <strain evidence="2 3">THI036</strain>
    </source>
</reference>
<dbReference type="Pfam" id="PF01875">
    <property type="entry name" value="Memo"/>
    <property type="match status" value="1"/>
</dbReference>
<keyword evidence="3" id="KW-1185">Reference proteome</keyword>
<comment type="similarity">
    <text evidence="1">Belongs to the MEMO1 family.</text>
</comment>
<proteinExistence type="inferred from homology"/>
<evidence type="ECO:0000313" key="2">
    <source>
        <dbReference type="EMBL" id="OAD20467.1"/>
    </source>
</evidence>
<dbReference type="CDD" id="cd07361">
    <property type="entry name" value="MEMO_like"/>
    <property type="match status" value="1"/>
</dbReference>
<sequence>MMTRKKYLSPLTPFFQRLAILGLLIVFFADSKPVMATEEIKPEIRVRAAAVAGSWYPGDAQALGKLVDKLLAEASPQSLPDKGIIRALITPHAGYQFSGAGAAAGYKLIQGQSLRRVIVLGPAHAGGFHGLSIADATHYETPLGRIPLDLEAIAQLRENSLVVADDWAHQREHSIEIQLPLLQRVLAPGWTLLPILVGHIDDYASAAKLLRPYTDDNTLIVVSGDFTHYGPHYHYIPFPLDGTIKERLKLLDMGAYEKIAAHDAAGLMAYRDMTSITACAFDPVMLLLHLLPESATSTLVNYYTSGEVTGDYRHSVSYLTVAVTNELPFSEKAPIVKQKSANLGGNLNDSQMQFL</sequence>
<dbReference type="EMBL" id="LUTY01002351">
    <property type="protein sequence ID" value="OAD20467.1"/>
    <property type="molecule type" value="Genomic_DNA"/>
</dbReference>
<accession>A0A176RXP7</accession>
<protein>
    <submittedName>
        <fullName evidence="2">Secreted protein</fullName>
    </submittedName>
</protein>
<dbReference type="InterPro" id="IPR002737">
    <property type="entry name" value="MEMO1_fam"/>
</dbReference>
<dbReference type="PANTHER" id="PTHR11060:SF0">
    <property type="entry name" value="PROTEIN MEMO1"/>
    <property type="match status" value="1"/>
</dbReference>
<dbReference type="AlphaFoldDB" id="A0A176RXP7"/>
<comment type="caution">
    <text evidence="2">The sequence shown here is derived from an EMBL/GenBank/DDBJ whole genome shotgun (WGS) entry which is preliminary data.</text>
</comment>